<dbReference type="PANTHER" id="PTHR28218">
    <property type="entry name" value="VPS4-ASSOCIATED PROTEIN 1"/>
    <property type="match status" value="1"/>
</dbReference>
<feature type="region of interest" description="Disordered" evidence="1">
    <location>
        <begin position="73"/>
        <end position="138"/>
    </location>
</feature>
<evidence type="ECO:0008006" key="4">
    <source>
        <dbReference type="Google" id="ProtNLM"/>
    </source>
</evidence>
<feature type="compositionally biased region" description="Polar residues" evidence="1">
    <location>
        <begin position="81"/>
        <end position="95"/>
    </location>
</feature>
<name>A0A061H0M6_9BASI</name>
<dbReference type="eggNOG" id="ENOG502S7NV">
    <property type="taxonomic scope" value="Eukaryota"/>
</dbReference>
<gene>
    <name evidence="2" type="ORF">PFL1_06775</name>
</gene>
<dbReference type="RefSeq" id="XP_007882512.1">
    <property type="nucleotide sequence ID" value="XM_007884321.1"/>
</dbReference>
<dbReference type="GeneID" id="19320846"/>
<protein>
    <recommendedName>
        <fullName evidence="4">DUF1742-domain-containing protein</fullName>
    </recommendedName>
</protein>
<feature type="compositionally biased region" description="Low complexity" evidence="1">
    <location>
        <begin position="158"/>
        <end position="190"/>
    </location>
</feature>
<dbReference type="GO" id="GO:0005768">
    <property type="term" value="C:endosome"/>
    <property type="evidence" value="ECO:0007669"/>
    <property type="project" value="TreeGrafter"/>
</dbReference>
<organism evidence="2 3">
    <name type="scientific">Pseudozyma flocculosa PF-1</name>
    <dbReference type="NCBI Taxonomy" id="1277687"/>
    <lineage>
        <taxon>Eukaryota</taxon>
        <taxon>Fungi</taxon>
        <taxon>Dikarya</taxon>
        <taxon>Basidiomycota</taxon>
        <taxon>Ustilaginomycotina</taxon>
        <taxon>Ustilaginomycetes</taxon>
        <taxon>Ustilaginales</taxon>
        <taxon>Ustilaginaceae</taxon>
        <taxon>Pseudozyma</taxon>
    </lineage>
</organism>
<dbReference type="PANTHER" id="PTHR28218:SF1">
    <property type="entry name" value="VPS4-ASSOCIATED PROTEIN 1"/>
    <property type="match status" value="1"/>
</dbReference>
<dbReference type="HOGENOM" id="CLU_088285_0_0_1"/>
<reference evidence="2 3" key="1">
    <citation type="journal article" date="2013" name="Plant Cell">
        <title>The transition from a phytopathogenic smut ancestor to an anamorphic biocontrol agent deciphered by comparative whole-genome analysis.</title>
        <authorList>
            <person name="Lefebvre F."/>
            <person name="Joly D.L."/>
            <person name="Labbe C."/>
            <person name="Teichmann B."/>
            <person name="Linning R."/>
            <person name="Belzile F."/>
            <person name="Bakkeren G."/>
            <person name="Belanger R.R."/>
        </authorList>
    </citation>
    <scope>NUCLEOTIDE SEQUENCE [LARGE SCALE GENOMIC DNA]</scope>
    <source>
        <strain evidence="2 3">PF-1</strain>
    </source>
</reference>
<dbReference type="KEGG" id="pfp:PFL1_06775"/>
<dbReference type="EMBL" id="KE361653">
    <property type="protein sequence ID" value="EPQ25638.1"/>
    <property type="molecule type" value="Genomic_DNA"/>
</dbReference>
<dbReference type="OrthoDB" id="2158714at2759"/>
<accession>A0A061H0M6</accession>
<sequence>MASAAPSSSTPAAKAEAKPSNLYIHRQAGTPRSCFICYKQTPHVLVSSTVPSLDFFYVCLAHLGDTHFAKRVSTPAAPPSVASTSVQPDAATVSQADIDRVKKEYDERQRKLKEKKEFDAAAAQESDKKGNKPSSMTSSIFSTLSSAVSSVASAATSAATSSPSSPASTAGAAATPAGPTSPTPTTNQSPLHSKYALHREFYSQRLRDWNNRQAKIREKQLNLPRVPNGAPS</sequence>
<dbReference type="GO" id="GO:0007034">
    <property type="term" value="P:vacuolar transport"/>
    <property type="evidence" value="ECO:0007669"/>
    <property type="project" value="TreeGrafter"/>
</dbReference>
<dbReference type="AlphaFoldDB" id="A0A061H0M6"/>
<feature type="region of interest" description="Disordered" evidence="1">
    <location>
        <begin position="158"/>
        <end position="196"/>
    </location>
</feature>
<evidence type="ECO:0000313" key="3">
    <source>
        <dbReference type="Proteomes" id="UP000053664"/>
    </source>
</evidence>
<feature type="compositionally biased region" description="Basic and acidic residues" evidence="1">
    <location>
        <begin position="97"/>
        <end position="130"/>
    </location>
</feature>
<dbReference type="Proteomes" id="UP000053664">
    <property type="component" value="Unassembled WGS sequence"/>
</dbReference>
<dbReference type="InterPro" id="IPR013640">
    <property type="entry name" value="Vfa1"/>
</dbReference>
<dbReference type="Pfam" id="PF08432">
    <property type="entry name" value="Vfa1"/>
    <property type="match status" value="1"/>
</dbReference>
<evidence type="ECO:0000256" key="1">
    <source>
        <dbReference type="SAM" id="MobiDB-lite"/>
    </source>
</evidence>
<proteinExistence type="predicted"/>
<evidence type="ECO:0000313" key="2">
    <source>
        <dbReference type="EMBL" id="EPQ25638.1"/>
    </source>
</evidence>